<dbReference type="RefSeq" id="WP_192754544.1">
    <property type="nucleotide sequence ID" value="NZ_BAABJL010000042.1"/>
</dbReference>
<dbReference type="PANTHER" id="PTHR11236">
    <property type="entry name" value="AMINOBENZOATE/ANTHRANILATE SYNTHASE"/>
    <property type="match status" value="1"/>
</dbReference>
<evidence type="ECO:0000313" key="6">
    <source>
        <dbReference type="EMBL" id="MBE1611315.1"/>
    </source>
</evidence>
<evidence type="ECO:0000259" key="4">
    <source>
        <dbReference type="Pfam" id="PF00425"/>
    </source>
</evidence>
<feature type="region of interest" description="Disordered" evidence="3">
    <location>
        <begin position="471"/>
        <end position="490"/>
    </location>
</feature>
<dbReference type="GO" id="GO:0000162">
    <property type="term" value="P:L-tryptophan biosynthetic process"/>
    <property type="evidence" value="ECO:0007669"/>
    <property type="project" value="TreeGrafter"/>
</dbReference>
<organism evidence="6 7">
    <name type="scientific">Actinopolymorpha pittospori</name>
    <dbReference type="NCBI Taxonomy" id="648752"/>
    <lineage>
        <taxon>Bacteria</taxon>
        <taxon>Bacillati</taxon>
        <taxon>Actinomycetota</taxon>
        <taxon>Actinomycetes</taxon>
        <taxon>Propionibacteriales</taxon>
        <taxon>Actinopolymorphaceae</taxon>
        <taxon>Actinopolymorpha</taxon>
    </lineage>
</organism>
<keyword evidence="7" id="KW-1185">Reference proteome</keyword>
<evidence type="ECO:0000256" key="2">
    <source>
        <dbReference type="ARBA" id="ARBA00022679"/>
    </source>
</evidence>
<dbReference type="GO" id="GO:0008153">
    <property type="term" value="P:4-aminobenzoate biosynthetic process"/>
    <property type="evidence" value="ECO:0007669"/>
    <property type="project" value="TreeGrafter"/>
</dbReference>
<evidence type="ECO:0000313" key="7">
    <source>
        <dbReference type="Proteomes" id="UP000638648"/>
    </source>
</evidence>
<dbReference type="Pfam" id="PF00425">
    <property type="entry name" value="Chorismate_bind"/>
    <property type="match status" value="1"/>
</dbReference>
<evidence type="ECO:0000259" key="5">
    <source>
        <dbReference type="Pfam" id="PF04715"/>
    </source>
</evidence>
<comment type="caution">
    <text evidence="6">The sequence shown here is derived from an EMBL/GenBank/DDBJ whole genome shotgun (WGS) entry which is preliminary data.</text>
</comment>
<name>A0A927N281_9ACTN</name>
<dbReference type="Proteomes" id="UP000638648">
    <property type="component" value="Unassembled WGS sequence"/>
</dbReference>
<feature type="region of interest" description="Disordered" evidence="3">
    <location>
        <begin position="173"/>
        <end position="207"/>
    </location>
</feature>
<dbReference type="InterPro" id="IPR005801">
    <property type="entry name" value="ADC_synthase"/>
</dbReference>
<dbReference type="Gene3D" id="3.60.120.10">
    <property type="entry name" value="Anthranilate synthase"/>
    <property type="match status" value="1"/>
</dbReference>
<sequence>MTSWSLRCRELAFPVDTERAFAALFGVGRWAFWLDSSLLGGSARYSVLGESAGPHEEVLTERVGEGGETIFDRLERRLADRRRVDVPDELPRELACGYVGYFGYELKAHDGAAGPHVSPLPDACWLAATRYVGVDHEERRTWVVELVADGEPAAWLEEAAAILTDLAAASESAGQVEEPGAARPGGSRPGVPSGGSGPEPEPWLDRPRDAYLRDVETCLARLRAGESYEICLTNTVEMPFTGTPLEVYRRLRRLNPAPYAAYLRLDGVHVLSASPERFLTVDREGYAESRPIKGTVPRSGDPGLDELARKELLTSTKTRAENLMIVDLVRNDLGRVCEPGSITVPAFLALESYATVHHLVSTVRGRLRAEVGPVGAARACFPPGSMTGAPKLRTMRILDELESRARGIYSGALGQFGLTGTADLSVVIRTAVIHEGRVTVGAGGAIVLDSDPVEEWDEMLVKAAVPLRALPPAPETAPETAPGNAPERTF</sequence>
<feature type="domain" description="Anthranilate synthase component I N-terminal" evidence="5">
    <location>
        <begin position="19"/>
        <end position="142"/>
    </location>
</feature>
<feature type="compositionally biased region" description="Low complexity" evidence="3">
    <location>
        <begin position="476"/>
        <end position="490"/>
    </location>
</feature>
<dbReference type="EC" id="2.6.1.85" evidence="1"/>
<dbReference type="SUPFAM" id="SSF56322">
    <property type="entry name" value="ADC synthase"/>
    <property type="match status" value="1"/>
</dbReference>
<reference evidence="6" key="1">
    <citation type="submission" date="2020-10" db="EMBL/GenBank/DDBJ databases">
        <title>Sequencing the genomes of 1000 actinobacteria strains.</title>
        <authorList>
            <person name="Klenk H.-P."/>
        </authorList>
    </citation>
    <scope>NUCLEOTIDE SEQUENCE</scope>
    <source>
        <strain evidence="6">DSM 45354</strain>
    </source>
</reference>
<evidence type="ECO:0000256" key="1">
    <source>
        <dbReference type="ARBA" id="ARBA00013139"/>
    </source>
</evidence>
<feature type="compositionally biased region" description="Low complexity" evidence="3">
    <location>
        <begin position="178"/>
        <end position="191"/>
    </location>
</feature>
<dbReference type="GO" id="GO:0005737">
    <property type="term" value="C:cytoplasm"/>
    <property type="evidence" value="ECO:0007669"/>
    <property type="project" value="TreeGrafter"/>
</dbReference>
<dbReference type="GO" id="GO:0009396">
    <property type="term" value="P:folic acid-containing compound biosynthetic process"/>
    <property type="evidence" value="ECO:0007669"/>
    <property type="project" value="InterPro"/>
</dbReference>
<dbReference type="InterPro" id="IPR019999">
    <property type="entry name" value="Anth_synth_I-like"/>
</dbReference>
<dbReference type="GO" id="GO:0046820">
    <property type="term" value="F:4-amino-4-deoxychorismate synthase activity"/>
    <property type="evidence" value="ECO:0007669"/>
    <property type="project" value="UniProtKB-EC"/>
</dbReference>
<keyword evidence="6" id="KW-0032">Aminotransferase</keyword>
<dbReference type="Pfam" id="PF04715">
    <property type="entry name" value="Anth_synt_I_N"/>
    <property type="match status" value="1"/>
</dbReference>
<keyword evidence="2 6" id="KW-0808">Transferase</keyword>
<dbReference type="InterPro" id="IPR006805">
    <property type="entry name" value="Anth_synth_I_N"/>
</dbReference>
<dbReference type="InterPro" id="IPR005802">
    <property type="entry name" value="ADC_synth_comp_1"/>
</dbReference>
<dbReference type="PANTHER" id="PTHR11236:SF18">
    <property type="entry name" value="AMINODEOXYCHORISMATE SYNTHASE"/>
    <property type="match status" value="1"/>
</dbReference>
<gene>
    <name evidence="6" type="ORF">HEB94_008163</name>
</gene>
<dbReference type="AlphaFoldDB" id="A0A927N281"/>
<dbReference type="EMBL" id="JADBEM010000001">
    <property type="protein sequence ID" value="MBE1611315.1"/>
    <property type="molecule type" value="Genomic_DNA"/>
</dbReference>
<accession>A0A927N281</accession>
<dbReference type="InterPro" id="IPR015890">
    <property type="entry name" value="Chorismate_C"/>
</dbReference>
<proteinExistence type="predicted"/>
<evidence type="ECO:0000256" key="3">
    <source>
        <dbReference type="SAM" id="MobiDB-lite"/>
    </source>
</evidence>
<protein>
    <recommendedName>
        <fullName evidence="1">aminodeoxychorismate synthase</fullName>
        <ecNumber evidence="1">2.6.1.85</ecNumber>
    </recommendedName>
</protein>
<dbReference type="PRINTS" id="PR00095">
    <property type="entry name" value="ANTSNTHASEI"/>
</dbReference>
<feature type="domain" description="Chorismate-utilising enzyme C-terminal" evidence="4">
    <location>
        <begin position="208"/>
        <end position="462"/>
    </location>
</feature>
<dbReference type="NCBIfam" id="TIGR00553">
    <property type="entry name" value="pabB"/>
    <property type="match status" value="1"/>
</dbReference>